<gene>
    <name evidence="2" type="ORF">PHYPO_G00218030</name>
</gene>
<sequence length="426" mass="47107">MHLQKATPPRGHPFPLRHCVVRTADQSRPFDRHSNGTFSHLHGSGISGILICQSGRMDADKTTESLEKPDCSAPVCKLSKGCVEVLLDISEENSGKEQEAYEIPNQTGWDEAIQGWGQCSPFSCLFIAQQKSKKLKPEISAPHCVLCTDLKDLKLSEHFVPSHVPSEDSYDISEEPLRSNVPPSLEHLNRTLSAITSTSSSEEEPSDFTLKERSIRKDLLGNKLLFGPEQYTPDKSLPHPPQPDAPCLFLKDKNVGKVALLGRVMVLPPVKVPTNPNANPKSSNFSKRREDSATRPVIIPEKAGVDGDQEKAVVISYSSPTVGTSQGSVTSKQGPTQHQYHLISALSISRRYQIPINTLAETQPSATSLLERNLRQEELIRSPLRHNSGHRSRLGLKEKSLRRAEPELPMLMGTRVQIPVSTQRLL</sequence>
<evidence type="ECO:0000256" key="1">
    <source>
        <dbReference type="SAM" id="MobiDB-lite"/>
    </source>
</evidence>
<proteinExistence type="predicted"/>
<reference evidence="2 3" key="1">
    <citation type="submission" date="2019-06" db="EMBL/GenBank/DDBJ databases">
        <title>A chromosome-scale genome assembly of the striped catfish, Pangasianodon hypophthalmus.</title>
        <authorList>
            <person name="Wen M."/>
            <person name="Zahm M."/>
            <person name="Roques C."/>
            <person name="Cabau C."/>
            <person name="Klopp C."/>
            <person name="Donnadieu C."/>
            <person name="Jouanno E."/>
            <person name="Avarre J.-C."/>
            <person name="Campet M."/>
            <person name="Ha T.T.T."/>
            <person name="Dugue R."/>
            <person name="Lampietro C."/>
            <person name="Louis A."/>
            <person name="Herpin A."/>
            <person name="Echchiki A."/>
            <person name="Berthelot C."/>
            <person name="Parey E."/>
            <person name="Roest-Crollius H."/>
            <person name="Braasch I."/>
            <person name="Postlethwait J."/>
            <person name="Bobe J."/>
            <person name="Montfort J."/>
            <person name="Bouchez O."/>
            <person name="Begum T."/>
            <person name="Schartl M."/>
            <person name="Guiguen Y."/>
        </authorList>
    </citation>
    <scope>NUCLEOTIDE SEQUENCE [LARGE SCALE GENOMIC DNA]</scope>
    <source>
        <strain evidence="2 3">Indonesia</strain>
        <tissue evidence="2">Blood</tissue>
    </source>
</reference>
<dbReference type="EMBL" id="VFJC01000007">
    <property type="protein sequence ID" value="KAB5575192.1"/>
    <property type="molecule type" value="Genomic_DNA"/>
</dbReference>
<feature type="region of interest" description="Disordered" evidence="1">
    <location>
        <begin position="272"/>
        <end position="293"/>
    </location>
</feature>
<keyword evidence="3" id="KW-1185">Reference proteome</keyword>
<protein>
    <submittedName>
        <fullName evidence="2">Uncharacterized protein</fullName>
    </submittedName>
</protein>
<dbReference type="AlphaFoldDB" id="A0A5N5P6F5"/>
<dbReference type="InterPro" id="IPR027836">
    <property type="entry name" value="DUF4529"/>
</dbReference>
<evidence type="ECO:0000313" key="3">
    <source>
        <dbReference type="Proteomes" id="UP000327468"/>
    </source>
</evidence>
<organism evidence="2 3">
    <name type="scientific">Pangasianodon hypophthalmus</name>
    <name type="common">Striped catfish</name>
    <name type="synonym">Helicophagus hypophthalmus</name>
    <dbReference type="NCBI Taxonomy" id="310915"/>
    <lineage>
        <taxon>Eukaryota</taxon>
        <taxon>Metazoa</taxon>
        <taxon>Chordata</taxon>
        <taxon>Craniata</taxon>
        <taxon>Vertebrata</taxon>
        <taxon>Euteleostomi</taxon>
        <taxon>Actinopterygii</taxon>
        <taxon>Neopterygii</taxon>
        <taxon>Teleostei</taxon>
        <taxon>Ostariophysi</taxon>
        <taxon>Siluriformes</taxon>
        <taxon>Pangasiidae</taxon>
        <taxon>Pangasianodon</taxon>
    </lineage>
</organism>
<accession>A0A5N5P6F5</accession>
<evidence type="ECO:0000313" key="2">
    <source>
        <dbReference type="EMBL" id="KAB5575192.1"/>
    </source>
</evidence>
<name>A0A5N5P6F5_PANHP</name>
<dbReference type="PANTHER" id="PTHR36869">
    <property type="entry name" value="CHROMOSOME 16 OPEN READING FRAME 46"/>
    <property type="match status" value="1"/>
</dbReference>
<feature type="compositionally biased region" description="Polar residues" evidence="1">
    <location>
        <begin position="274"/>
        <end position="285"/>
    </location>
</feature>
<dbReference type="Pfam" id="PF15032">
    <property type="entry name" value="DUF4529"/>
    <property type="match status" value="1"/>
</dbReference>
<dbReference type="Proteomes" id="UP000327468">
    <property type="component" value="Chromosome 6"/>
</dbReference>
<comment type="caution">
    <text evidence="2">The sequence shown here is derived from an EMBL/GenBank/DDBJ whole genome shotgun (WGS) entry which is preliminary data.</text>
</comment>
<dbReference type="PANTHER" id="PTHR36869:SF1">
    <property type="entry name" value="CHROMOSOME 16 OPEN READING FRAME 46"/>
    <property type="match status" value="1"/>
</dbReference>